<keyword evidence="3" id="KW-1185">Reference proteome</keyword>
<feature type="compositionally biased region" description="Basic and acidic residues" evidence="1">
    <location>
        <begin position="17"/>
        <end position="37"/>
    </location>
</feature>
<proteinExistence type="predicted"/>
<feature type="region of interest" description="Disordered" evidence="1">
    <location>
        <begin position="15"/>
        <end position="145"/>
    </location>
</feature>
<feature type="compositionally biased region" description="Low complexity" evidence="1">
    <location>
        <begin position="72"/>
        <end position="86"/>
    </location>
</feature>
<evidence type="ECO:0000313" key="2">
    <source>
        <dbReference type="EMBL" id="GAA2439818.1"/>
    </source>
</evidence>
<name>A0ABP5WY09_9ACTN</name>
<evidence type="ECO:0000256" key="1">
    <source>
        <dbReference type="SAM" id="MobiDB-lite"/>
    </source>
</evidence>
<gene>
    <name evidence="2" type="ORF">GCM10010405_23970</name>
</gene>
<organism evidence="2 3">
    <name type="scientific">Streptomyces macrosporus</name>
    <dbReference type="NCBI Taxonomy" id="44032"/>
    <lineage>
        <taxon>Bacteria</taxon>
        <taxon>Bacillati</taxon>
        <taxon>Actinomycetota</taxon>
        <taxon>Actinomycetes</taxon>
        <taxon>Kitasatosporales</taxon>
        <taxon>Streptomycetaceae</taxon>
        <taxon>Streptomyces</taxon>
    </lineage>
</organism>
<feature type="compositionally biased region" description="Basic residues" evidence="1">
    <location>
        <begin position="128"/>
        <end position="139"/>
    </location>
</feature>
<dbReference type="Proteomes" id="UP001501638">
    <property type="component" value="Unassembled WGS sequence"/>
</dbReference>
<evidence type="ECO:0008006" key="4">
    <source>
        <dbReference type="Google" id="ProtNLM"/>
    </source>
</evidence>
<feature type="compositionally biased region" description="Basic and acidic residues" evidence="1">
    <location>
        <begin position="100"/>
        <end position="127"/>
    </location>
</feature>
<comment type="caution">
    <text evidence="2">The sequence shown here is derived from an EMBL/GenBank/DDBJ whole genome shotgun (WGS) entry which is preliminary data.</text>
</comment>
<protein>
    <recommendedName>
        <fullName evidence="4">Transposase</fullName>
    </recommendedName>
</protein>
<dbReference type="EMBL" id="BAAASZ010000018">
    <property type="protein sequence ID" value="GAA2439818.1"/>
    <property type="molecule type" value="Genomic_DNA"/>
</dbReference>
<accession>A0ABP5WY09</accession>
<sequence>MQGIVYALCKGVSRADAPTERIGRSEVTVRRRPREGTEAGVRPPPHEILPAEPRKAGLPDMDDAALDGSHVRALPPRLGRPAPEAGQARAVSSPTSGDVRPVDALEEGGDRRCDGFRIRGTEHEARFSGRKAQTRKKIGVGRAGT</sequence>
<reference evidence="3" key="1">
    <citation type="journal article" date="2019" name="Int. J. Syst. Evol. Microbiol.">
        <title>The Global Catalogue of Microorganisms (GCM) 10K type strain sequencing project: providing services to taxonomists for standard genome sequencing and annotation.</title>
        <authorList>
            <consortium name="The Broad Institute Genomics Platform"/>
            <consortium name="The Broad Institute Genome Sequencing Center for Infectious Disease"/>
            <person name="Wu L."/>
            <person name="Ma J."/>
        </authorList>
    </citation>
    <scope>NUCLEOTIDE SEQUENCE [LARGE SCALE GENOMIC DNA]</scope>
    <source>
        <strain evidence="3">JCM 6305</strain>
    </source>
</reference>
<evidence type="ECO:0000313" key="3">
    <source>
        <dbReference type="Proteomes" id="UP001501638"/>
    </source>
</evidence>